<dbReference type="AlphaFoldDB" id="A0A1M7SX01"/>
<dbReference type="GO" id="GO:0017061">
    <property type="term" value="F:S-methyl-5-thioadenosine phosphorylase activity"/>
    <property type="evidence" value="ECO:0007669"/>
    <property type="project" value="UniProtKB-EC"/>
</dbReference>
<evidence type="ECO:0000256" key="1">
    <source>
        <dbReference type="ARBA" id="ARBA00000553"/>
    </source>
</evidence>
<dbReference type="SUPFAM" id="SSF64438">
    <property type="entry name" value="CNF1/YfiH-like putative cysteine hydrolases"/>
    <property type="match status" value="1"/>
</dbReference>
<dbReference type="GO" id="GO:0005507">
    <property type="term" value="F:copper ion binding"/>
    <property type="evidence" value="ECO:0007669"/>
    <property type="project" value="TreeGrafter"/>
</dbReference>
<gene>
    <name evidence="11" type="ORF">SAMN02745193_02527</name>
</gene>
<dbReference type="InterPro" id="IPR003730">
    <property type="entry name" value="Cu_polyphenol_OxRdtase"/>
</dbReference>
<dbReference type="CDD" id="cd16833">
    <property type="entry name" value="YfiH"/>
    <property type="match status" value="1"/>
</dbReference>
<accession>A0A1M7SX01</accession>
<comment type="catalytic activity">
    <reaction evidence="7">
        <text>adenosine + H2O + H(+) = inosine + NH4(+)</text>
        <dbReference type="Rhea" id="RHEA:24408"/>
        <dbReference type="ChEBI" id="CHEBI:15377"/>
        <dbReference type="ChEBI" id="CHEBI:15378"/>
        <dbReference type="ChEBI" id="CHEBI:16335"/>
        <dbReference type="ChEBI" id="CHEBI:17596"/>
        <dbReference type="ChEBI" id="CHEBI:28938"/>
        <dbReference type="EC" id="3.5.4.4"/>
    </reaction>
    <physiologicalReaction direction="left-to-right" evidence="7">
        <dbReference type="Rhea" id="RHEA:24409"/>
    </physiologicalReaction>
</comment>
<comment type="catalytic activity">
    <reaction evidence="1">
        <text>inosine + phosphate = alpha-D-ribose 1-phosphate + hypoxanthine</text>
        <dbReference type="Rhea" id="RHEA:27646"/>
        <dbReference type="ChEBI" id="CHEBI:17368"/>
        <dbReference type="ChEBI" id="CHEBI:17596"/>
        <dbReference type="ChEBI" id="CHEBI:43474"/>
        <dbReference type="ChEBI" id="CHEBI:57720"/>
        <dbReference type="EC" id="2.4.2.1"/>
    </reaction>
    <physiologicalReaction direction="left-to-right" evidence="1">
        <dbReference type="Rhea" id="RHEA:27647"/>
    </physiologicalReaction>
</comment>
<evidence type="ECO:0000256" key="3">
    <source>
        <dbReference type="ARBA" id="ARBA00022679"/>
    </source>
</evidence>
<dbReference type="STRING" id="198312.SAMN02745193_02527"/>
<evidence type="ECO:0000256" key="8">
    <source>
        <dbReference type="ARBA" id="ARBA00048968"/>
    </source>
</evidence>
<dbReference type="GO" id="GO:0016787">
    <property type="term" value="F:hydrolase activity"/>
    <property type="evidence" value="ECO:0007669"/>
    <property type="project" value="UniProtKB-KW"/>
</dbReference>
<evidence type="ECO:0000256" key="4">
    <source>
        <dbReference type="ARBA" id="ARBA00022723"/>
    </source>
</evidence>
<comment type="catalytic activity">
    <reaction evidence="8">
        <text>adenosine + phosphate = alpha-D-ribose 1-phosphate + adenine</text>
        <dbReference type="Rhea" id="RHEA:27642"/>
        <dbReference type="ChEBI" id="CHEBI:16335"/>
        <dbReference type="ChEBI" id="CHEBI:16708"/>
        <dbReference type="ChEBI" id="CHEBI:43474"/>
        <dbReference type="ChEBI" id="CHEBI:57720"/>
        <dbReference type="EC" id="2.4.2.1"/>
    </reaction>
    <physiologicalReaction direction="left-to-right" evidence="8">
        <dbReference type="Rhea" id="RHEA:27643"/>
    </physiologicalReaction>
</comment>
<keyword evidence="6" id="KW-0862">Zinc</keyword>
<dbReference type="Pfam" id="PF02578">
    <property type="entry name" value="Cu-oxidase_4"/>
    <property type="match status" value="1"/>
</dbReference>
<dbReference type="InterPro" id="IPR011324">
    <property type="entry name" value="Cytotoxic_necrot_fac-like_cat"/>
</dbReference>
<evidence type="ECO:0000256" key="7">
    <source>
        <dbReference type="ARBA" id="ARBA00047989"/>
    </source>
</evidence>
<keyword evidence="4" id="KW-0479">Metal-binding</keyword>
<reference evidence="12" key="1">
    <citation type="submission" date="2016-12" db="EMBL/GenBank/DDBJ databases">
        <authorList>
            <person name="Varghese N."/>
            <person name="Submissions S."/>
        </authorList>
    </citation>
    <scope>NUCLEOTIDE SEQUENCE [LARGE SCALE GENOMIC DNA]</scope>
    <source>
        <strain evidence="12">DSM 11032</strain>
    </source>
</reference>
<evidence type="ECO:0000313" key="11">
    <source>
        <dbReference type="EMBL" id="SHN62936.1"/>
    </source>
</evidence>
<evidence type="ECO:0000313" key="12">
    <source>
        <dbReference type="Proteomes" id="UP000184391"/>
    </source>
</evidence>
<keyword evidence="3" id="KW-0808">Transferase</keyword>
<protein>
    <recommendedName>
        <fullName evidence="10">Purine nucleoside phosphorylase</fullName>
    </recommendedName>
</protein>
<dbReference type="Gene3D" id="3.60.140.10">
    <property type="entry name" value="CNF1/YfiH-like putative cysteine hydrolases"/>
    <property type="match status" value="1"/>
</dbReference>
<comment type="catalytic activity">
    <reaction evidence="9">
        <text>S-methyl-5'-thioadenosine + phosphate = 5-(methylsulfanyl)-alpha-D-ribose 1-phosphate + adenine</text>
        <dbReference type="Rhea" id="RHEA:11852"/>
        <dbReference type="ChEBI" id="CHEBI:16708"/>
        <dbReference type="ChEBI" id="CHEBI:17509"/>
        <dbReference type="ChEBI" id="CHEBI:43474"/>
        <dbReference type="ChEBI" id="CHEBI:58533"/>
        <dbReference type="EC" id="2.4.2.28"/>
    </reaction>
    <physiologicalReaction direction="left-to-right" evidence="9">
        <dbReference type="Rhea" id="RHEA:11853"/>
    </physiologicalReaction>
</comment>
<dbReference type="OrthoDB" id="4279at2"/>
<dbReference type="PANTHER" id="PTHR30616:SF2">
    <property type="entry name" value="PURINE NUCLEOSIDE PHOSPHORYLASE LACC1"/>
    <property type="match status" value="1"/>
</dbReference>
<evidence type="ECO:0000256" key="5">
    <source>
        <dbReference type="ARBA" id="ARBA00022801"/>
    </source>
</evidence>
<keyword evidence="12" id="KW-1185">Reference proteome</keyword>
<evidence type="ECO:0000256" key="10">
    <source>
        <dbReference type="RuleBase" id="RU361274"/>
    </source>
</evidence>
<organism evidence="11 12">
    <name type="scientific">Erythrobacter sanguineus</name>
    <dbReference type="NCBI Taxonomy" id="198312"/>
    <lineage>
        <taxon>Bacteria</taxon>
        <taxon>Pseudomonadati</taxon>
        <taxon>Pseudomonadota</taxon>
        <taxon>Alphaproteobacteria</taxon>
        <taxon>Sphingomonadales</taxon>
        <taxon>Erythrobacteraceae</taxon>
        <taxon>Erythrobacter/Porphyrobacter group</taxon>
        <taxon>Erythrobacter</taxon>
    </lineage>
</organism>
<evidence type="ECO:0000256" key="6">
    <source>
        <dbReference type="ARBA" id="ARBA00022833"/>
    </source>
</evidence>
<name>A0A1M7SX01_9SPHN</name>
<evidence type="ECO:0000256" key="2">
    <source>
        <dbReference type="ARBA" id="ARBA00007353"/>
    </source>
</evidence>
<sequence>MAESAPFAIERCDALAGVPHGFFGSAGGAHQFGFGGPGETTDMRALRAAAADTILPGGQLAAPHQVHSPDVVEVKAAWDDAAAGRPIADAVVTATAGIVLGIVTADCGPVLFADQEAGVVGAAHAGWRGAVDGVLENTIAAMEQLGARRTRIAAALGPMIAQASYEVDAPFRARFADADACFFAAAPDRDGLERWQFDLPGYITARLAGAGIGKIADLGRDTFSHVARYHSHRRSTQAREADYGRQISMIALA</sequence>
<dbReference type="Proteomes" id="UP000184391">
    <property type="component" value="Unassembled WGS sequence"/>
</dbReference>
<evidence type="ECO:0000256" key="9">
    <source>
        <dbReference type="ARBA" id="ARBA00049893"/>
    </source>
</evidence>
<dbReference type="InterPro" id="IPR038371">
    <property type="entry name" value="Cu_polyphenol_OxRdtase_sf"/>
</dbReference>
<dbReference type="NCBIfam" id="TIGR00726">
    <property type="entry name" value="peptidoglycan editing factor PgeF"/>
    <property type="match status" value="1"/>
</dbReference>
<dbReference type="PANTHER" id="PTHR30616">
    <property type="entry name" value="UNCHARACTERIZED PROTEIN YFIH"/>
    <property type="match status" value="1"/>
</dbReference>
<dbReference type="EMBL" id="FRDF01000015">
    <property type="protein sequence ID" value="SHN62936.1"/>
    <property type="molecule type" value="Genomic_DNA"/>
</dbReference>
<proteinExistence type="inferred from homology"/>
<comment type="similarity">
    <text evidence="2 10">Belongs to the purine nucleoside phosphorylase YfiH/LACC1 family.</text>
</comment>
<keyword evidence="5" id="KW-0378">Hydrolase</keyword>
<dbReference type="RefSeq" id="WP_072675371.1">
    <property type="nucleotide sequence ID" value="NZ_FRDF01000015.1"/>
</dbReference>